<dbReference type="InterPro" id="IPR038523">
    <property type="entry name" value="AmiSUreI_transpt_sf"/>
</dbReference>
<evidence type="ECO:0000313" key="9">
    <source>
        <dbReference type="EMBL" id="KEK21558.1"/>
    </source>
</evidence>
<dbReference type="Proteomes" id="UP000027822">
    <property type="component" value="Unassembled WGS sequence"/>
</dbReference>
<dbReference type="OrthoDB" id="6636366at2"/>
<keyword evidence="7 8" id="KW-0472">Membrane</keyword>
<dbReference type="STRING" id="574376.BAMA_01965"/>
<keyword evidence="5 8" id="KW-0812">Transmembrane</keyword>
<dbReference type="InterPro" id="IPR003211">
    <property type="entry name" value="AmiSUreI_transpt"/>
</dbReference>
<reference evidence="9 10" key="1">
    <citation type="submission" date="2014-06" db="EMBL/GenBank/DDBJ databases">
        <title>Draft genome sequence of Bacillus manliponensis JCM 15802 (MCCC 1A00708).</title>
        <authorList>
            <person name="Lai Q."/>
            <person name="Liu Y."/>
            <person name="Shao Z."/>
        </authorList>
    </citation>
    <scope>NUCLEOTIDE SEQUENCE [LARGE SCALE GENOMIC DNA]</scope>
    <source>
        <strain evidence="9 10">JCM 15802</strain>
    </source>
</reference>
<accession>A0A073KGX7</accession>
<feature type="transmembrane region" description="Helical" evidence="8">
    <location>
        <begin position="29"/>
        <end position="50"/>
    </location>
</feature>
<keyword evidence="4" id="KW-1003">Cell membrane</keyword>
<feature type="transmembrane region" description="Helical" evidence="8">
    <location>
        <begin position="145"/>
        <end position="164"/>
    </location>
</feature>
<evidence type="ECO:0000256" key="3">
    <source>
        <dbReference type="ARBA" id="ARBA00022448"/>
    </source>
</evidence>
<feature type="transmembrane region" description="Helical" evidence="8">
    <location>
        <begin position="56"/>
        <end position="74"/>
    </location>
</feature>
<gene>
    <name evidence="9" type="ORF">BAMA_01965</name>
</gene>
<dbReference type="GO" id="GO:0005886">
    <property type="term" value="C:plasma membrane"/>
    <property type="evidence" value="ECO:0007669"/>
    <property type="project" value="UniProtKB-SubCell"/>
</dbReference>
<organism evidence="9 10">
    <name type="scientific">Bacillus manliponensis</name>
    <dbReference type="NCBI Taxonomy" id="574376"/>
    <lineage>
        <taxon>Bacteria</taxon>
        <taxon>Bacillati</taxon>
        <taxon>Bacillota</taxon>
        <taxon>Bacilli</taxon>
        <taxon>Bacillales</taxon>
        <taxon>Bacillaceae</taxon>
        <taxon>Bacillus</taxon>
        <taxon>Bacillus cereus group</taxon>
    </lineage>
</organism>
<evidence type="ECO:0000256" key="8">
    <source>
        <dbReference type="SAM" id="Phobius"/>
    </source>
</evidence>
<evidence type="ECO:0000256" key="1">
    <source>
        <dbReference type="ARBA" id="ARBA00004651"/>
    </source>
</evidence>
<feature type="transmembrane region" description="Helical" evidence="8">
    <location>
        <begin position="6"/>
        <end position="22"/>
    </location>
</feature>
<dbReference type="Pfam" id="PF02293">
    <property type="entry name" value="AmiS_UreI"/>
    <property type="match status" value="1"/>
</dbReference>
<comment type="subcellular location">
    <subcellularLocation>
        <location evidence="1">Cell membrane</location>
        <topology evidence="1">Multi-pass membrane protein</topology>
    </subcellularLocation>
</comment>
<evidence type="ECO:0000256" key="4">
    <source>
        <dbReference type="ARBA" id="ARBA00022475"/>
    </source>
</evidence>
<protein>
    <submittedName>
        <fullName evidence="9">Acetamide transporter</fullName>
    </submittedName>
</protein>
<dbReference type="eggNOG" id="ENOG5032UXJ">
    <property type="taxonomic scope" value="Bacteria"/>
</dbReference>
<dbReference type="RefSeq" id="WP_034635560.1">
    <property type="nucleotide sequence ID" value="NZ_CBCSJC010000002.1"/>
</dbReference>
<feature type="transmembrane region" description="Helical" evidence="8">
    <location>
        <begin position="170"/>
        <end position="188"/>
    </location>
</feature>
<evidence type="ECO:0000256" key="5">
    <source>
        <dbReference type="ARBA" id="ARBA00022692"/>
    </source>
</evidence>
<proteinExistence type="inferred from homology"/>
<name>A0A073KGX7_9BACI</name>
<evidence type="ECO:0000256" key="6">
    <source>
        <dbReference type="ARBA" id="ARBA00022989"/>
    </source>
</evidence>
<evidence type="ECO:0000256" key="2">
    <source>
        <dbReference type="ARBA" id="ARBA00010068"/>
    </source>
</evidence>
<keyword evidence="6 8" id="KW-1133">Transmembrane helix</keyword>
<keyword evidence="3" id="KW-0813">Transport</keyword>
<feature type="transmembrane region" description="Helical" evidence="8">
    <location>
        <begin position="115"/>
        <end position="133"/>
    </location>
</feature>
<evidence type="ECO:0000313" key="10">
    <source>
        <dbReference type="Proteomes" id="UP000027822"/>
    </source>
</evidence>
<evidence type="ECO:0000256" key="7">
    <source>
        <dbReference type="ARBA" id="ARBA00023136"/>
    </source>
</evidence>
<dbReference type="EMBL" id="JOTN01000001">
    <property type="protein sequence ID" value="KEK21558.1"/>
    <property type="molecule type" value="Genomic_DNA"/>
</dbReference>
<dbReference type="Gene3D" id="1.25.40.600">
    <property type="match status" value="1"/>
</dbReference>
<keyword evidence="10" id="KW-1185">Reference proteome</keyword>
<feature type="transmembrane region" description="Helical" evidence="8">
    <location>
        <begin position="86"/>
        <end position="109"/>
    </location>
</feature>
<dbReference type="CDD" id="cd13429">
    <property type="entry name" value="UreI_AmiS_like_2"/>
    <property type="match status" value="1"/>
</dbReference>
<sequence>MGYVGLLLSGAALFLNSLALLGKAEQKSVGLFNIFVGTLQVVIPFYLIVVSDQSNWAIYSYAATFLFGLTYLYVGITFMRGLNGEGLGWFCLWVVVVAIFYMIVSFVQFQDMVSGLTWMMWALLWYLFFALNVQKKPIEKYVGKVAFVQSWVTLTLPSLLYFIGLWETTIVSYIWTGVCIVSILYFIFQARGIKEMSIQTN</sequence>
<comment type="similarity">
    <text evidence="2">Belongs to the AmiS/UreI family.</text>
</comment>
<dbReference type="AlphaFoldDB" id="A0A073KGX7"/>
<comment type="caution">
    <text evidence="9">The sequence shown here is derived from an EMBL/GenBank/DDBJ whole genome shotgun (WGS) entry which is preliminary data.</text>
</comment>